<comment type="caution">
    <text evidence="2">The sequence shown here is derived from an EMBL/GenBank/DDBJ whole genome shotgun (WGS) entry which is preliminary data.</text>
</comment>
<dbReference type="EMBL" id="CAUJNA010000843">
    <property type="protein sequence ID" value="CAJ1381828.1"/>
    <property type="molecule type" value="Genomic_DNA"/>
</dbReference>
<dbReference type="SUPFAM" id="SSF52833">
    <property type="entry name" value="Thioredoxin-like"/>
    <property type="match status" value="1"/>
</dbReference>
<evidence type="ECO:0000313" key="2">
    <source>
        <dbReference type="EMBL" id="CAJ1381828.1"/>
    </source>
</evidence>
<accession>A0AA36MWY8</accession>
<name>A0AA36MWY8_9DINO</name>
<protein>
    <recommendedName>
        <fullName evidence="4">Thioredoxin domain-containing protein</fullName>
    </recommendedName>
</protein>
<sequence>MKHPPGEISYHSLSAWFNKEMANYVKALLTERDVRRWLVSDDKVPHVIFFSDKKATPTLLKTLSIEFKGRAALGAVLAGSEDLARKMGVKTRPAVVYVQDEATLTGDTFDRDLKKEPLSRFLSRCVGRHRSEAQASLKELTSARSAAGDCGPSDGHFCLLLLGAAEAATAALRSLAPKLWKDKVKVFYVKDADFATAFDASPDSVVLYRPKRKRFKLFSGDTGNVDELASWVDAAVGEIEMAPVIRAPSGKENRVEPRAKVTAVKEVRREGLTERRGALTERNRGPATEKPEAKSPRVRTPQSRVAATGAGTTTPRSGRGRDAWQEVRAAEQEAEKLEAELGSLQAECELLTQEVATAEAQEAEAEQQLTSQSAAMLSE</sequence>
<dbReference type="PANTHER" id="PTHR45184">
    <property type="entry name" value="DNAJ PROTEIN ERDJ3A"/>
    <property type="match status" value="1"/>
</dbReference>
<evidence type="ECO:0000313" key="3">
    <source>
        <dbReference type="Proteomes" id="UP001178507"/>
    </source>
</evidence>
<feature type="compositionally biased region" description="Basic and acidic residues" evidence="1">
    <location>
        <begin position="266"/>
        <end position="295"/>
    </location>
</feature>
<gene>
    <name evidence="2" type="ORF">EVOR1521_LOCUS9389</name>
</gene>
<dbReference type="InterPro" id="IPR036249">
    <property type="entry name" value="Thioredoxin-like_sf"/>
</dbReference>
<dbReference type="InterPro" id="IPR052842">
    <property type="entry name" value="ER_Co-chaperone"/>
</dbReference>
<feature type="region of interest" description="Disordered" evidence="1">
    <location>
        <begin position="359"/>
        <end position="379"/>
    </location>
</feature>
<organism evidence="2 3">
    <name type="scientific">Effrenium voratum</name>
    <dbReference type="NCBI Taxonomy" id="2562239"/>
    <lineage>
        <taxon>Eukaryota</taxon>
        <taxon>Sar</taxon>
        <taxon>Alveolata</taxon>
        <taxon>Dinophyceae</taxon>
        <taxon>Suessiales</taxon>
        <taxon>Symbiodiniaceae</taxon>
        <taxon>Effrenium</taxon>
    </lineage>
</organism>
<evidence type="ECO:0000256" key="1">
    <source>
        <dbReference type="SAM" id="MobiDB-lite"/>
    </source>
</evidence>
<dbReference type="PANTHER" id="PTHR45184:SF1">
    <property type="entry name" value="DNAJ PROTEIN ERDJ3A"/>
    <property type="match status" value="1"/>
</dbReference>
<proteinExistence type="predicted"/>
<dbReference type="Proteomes" id="UP001178507">
    <property type="component" value="Unassembled WGS sequence"/>
</dbReference>
<feature type="compositionally biased region" description="Basic and acidic residues" evidence="1">
    <location>
        <begin position="319"/>
        <end position="331"/>
    </location>
</feature>
<dbReference type="CDD" id="cd02981">
    <property type="entry name" value="PDI_b_family"/>
    <property type="match status" value="1"/>
</dbReference>
<keyword evidence="3" id="KW-1185">Reference proteome</keyword>
<evidence type="ECO:0008006" key="4">
    <source>
        <dbReference type="Google" id="ProtNLM"/>
    </source>
</evidence>
<reference evidence="2" key="1">
    <citation type="submission" date="2023-08" db="EMBL/GenBank/DDBJ databases">
        <authorList>
            <person name="Chen Y."/>
            <person name="Shah S."/>
            <person name="Dougan E. K."/>
            <person name="Thang M."/>
            <person name="Chan C."/>
        </authorList>
    </citation>
    <scope>NUCLEOTIDE SEQUENCE</scope>
</reference>
<dbReference type="Gene3D" id="3.40.30.10">
    <property type="entry name" value="Glutaredoxin"/>
    <property type="match status" value="2"/>
</dbReference>
<feature type="compositionally biased region" description="Polar residues" evidence="1">
    <location>
        <begin position="300"/>
        <end position="316"/>
    </location>
</feature>
<dbReference type="AlphaFoldDB" id="A0AA36MWY8"/>
<feature type="region of interest" description="Disordered" evidence="1">
    <location>
        <begin position="266"/>
        <end position="331"/>
    </location>
</feature>